<keyword evidence="1" id="KW-1133">Transmembrane helix</keyword>
<comment type="caution">
    <text evidence="2">The sequence shown here is derived from an EMBL/GenBank/DDBJ whole genome shotgun (WGS) entry which is preliminary data.</text>
</comment>
<accession>A0A2T0PSY6</accession>
<proteinExistence type="predicted"/>
<evidence type="ECO:0000256" key="1">
    <source>
        <dbReference type="SAM" id="Phobius"/>
    </source>
</evidence>
<reference evidence="2 3" key="1">
    <citation type="submission" date="2018-03" db="EMBL/GenBank/DDBJ databases">
        <title>Genomic Encyclopedia of Archaeal and Bacterial Type Strains, Phase II (KMG-II): from individual species to whole genera.</title>
        <authorList>
            <person name="Goeker M."/>
        </authorList>
    </citation>
    <scope>NUCLEOTIDE SEQUENCE [LARGE SCALE GENOMIC DNA]</scope>
    <source>
        <strain evidence="2 3">DSM 45601</strain>
    </source>
</reference>
<name>A0A2T0PSY6_9ACTN</name>
<protein>
    <submittedName>
        <fullName evidence="2">Uncharacterized protein</fullName>
    </submittedName>
</protein>
<organism evidence="2 3">
    <name type="scientific">Allonocardiopsis opalescens</name>
    <dbReference type="NCBI Taxonomy" id="1144618"/>
    <lineage>
        <taxon>Bacteria</taxon>
        <taxon>Bacillati</taxon>
        <taxon>Actinomycetota</taxon>
        <taxon>Actinomycetes</taxon>
        <taxon>Streptosporangiales</taxon>
        <taxon>Allonocardiopsis</taxon>
    </lineage>
</organism>
<feature type="transmembrane region" description="Helical" evidence="1">
    <location>
        <begin position="6"/>
        <end position="30"/>
    </location>
</feature>
<keyword evidence="3" id="KW-1185">Reference proteome</keyword>
<keyword evidence="1" id="KW-0472">Membrane</keyword>
<keyword evidence="1" id="KW-0812">Transmembrane</keyword>
<gene>
    <name evidence="2" type="ORF">CLV72_11282</name>
</gene>
<dbReference type="Proteomes" id="UP000237846">
    <property type="component" value="Unassembled WGS sequence"/>
</dbReference>
<evidence type="ECO:0000313" key="3">
    <source>
        <dbReference type="Proteomes" id="UP000237846"/>
    </source>
</evidence>
<sequence length="32" mass="3180">MDFEATLGLIGIVGSIAALAFAVLVGLGVITF</sequence>
<evidence type="ECO:0000313" key="2">
    <source>
        <dbReference type="EMBL" id="PRX92009.1"/>
    </source>
</evidence>
<dbReference type="AlphaFoldDB" id="A0A2T0PSY6"/>
<dbReference type="EMBL" id="PVZC01000012">
    <property type="protein sequence ID" value="PRX92009.1"/>
    <property type="molecule type" value="Genomic_DNA"/>
</dbReference>